<organism evidence="2 4">
    <name type="scientific">Bergeyella zoohelcum</name>
    <dbReference type="NCBI Taxonomy" id="1015"/>
    <lineage>
        <taxon>Bacteria</taxon>
        <taxon>Pseudomonadati</taxon>
        <taxon>Bacteroidota</taxon>
        <taxon>Flavobacteriia</taxon>
        <taxon>Flavobacteriales</taxon>
        <taxon>Weeksellaceae</taxon>
        <taxon>Bergeyella</taxon>
    </lineage>
</organism>
<evidence type="ECO:0000313" key="3">
    <source>
        <dbReference type="EMBL" id="VDH03168.1"/>
    </source>
</evidence>
<dbReference type="PROSITE" id="PS51257">
    <property type="entry name" value="PROKAR_LIPOPROTEIN"/>
    <property type="match status" value="1"/>
</dbReference>
<name>A0A376BYB9_9FLAO</name>
<gene>
    <name evidence="2" type="ORF">NCTC11661_00305</name>
    <name evidence="3" type="ORF">NCTC12929_00538</name>
</gene>
<evidence type="ECO:0000313" key="4">
    <source>
        <dbReference type="Proteomes" id="UP000255515"/>
    </source>
</evidence>
<feature type="chain" id="PRO_5036332577" evidence="1">
    <location>
        <begin position="22"/>
        <end position="166"/>
    </location>
</feature>
<dbReference type="RefSeq" id="WP_002687096.1">
    <property type="nucleotide sequence ID" value="NZ_UFTJ01000001.1"/>
</dbReference>
<reference evidence="2 4" key="1">
    <citation type="submission" date="2018-06" db="EMBL/GenBank/DDBJ databases">
        <authorList>
            <consortium name="Pathogen Informatics"/>
            <person name="Doyle S."/>
        </authorList>
    </citation>
    <scope>NUCLEOTIDE SEQUENCE [LARGE SCALE GENOMIC DNA]</scope>
    <source>
        <strain evidence="2 4">NCTC11661</strain>
    </source>
</reference>
<evidence type="ECO:0000313" key="5">
    <source>
        <dbReference type="Proteomes" id="UP000270205"/>
    </source>
</evidence>
<evidence type="ECO:0000256" key="1">
    <source>
        <dbReference type="SAM" id="SignalP"/>
    </source>
</evidence>
<reference evidence="3 5" key="2">
    <citation type="submission" date="2018-11" db="EMBL/GenBank/DDBJ databases">
        <authorList>
            <consortium name="Pathogen Informatics"/>
        </authorList>
    </citation>
    <scope>NUCLEOTIDE SEQUENCE [LARGE SCALE GENOMIC DNA]</scope>
    <source>
        <strain evidence="3 5">NCTC12929</strain>
    </source>
</reference>
<sequence>MKKILLLTGLAFASFSTISCSDDRTEYQDYDTIGSVLDVRATFDASNNYSRTFTFNNPIPSTDMILVYKGGDNGMWKLLPLTQYIGTTGNWVNYENHFSKNQVTIEANSNLAFTEPVLSSYLVDQRFRVLVIPANTVSKGNAVDYTNYNEVIKHFNINDSKVTLVK</sequence>
<keyword evidence="1" id="KW-0732">Signal</keyword>
<dbReference type="Proteomes" id="UP000255515">
    <property type="component" value="Unassembled WGS sequence"/>
</dbReference>
<proteinExistence type="predicted"/>
<dbReference type="AlphaFoldDB" id="A0A376BYB9"/>
<dbReference type="Proteomes" id="UP000270205">
    <property type="component" value="Unassembled WGS sequence"/>
</dbReference>
<feature type="signal peptide" evidence="1">
    <location>
        <begin position="1"/>
        <end position="21"/>
    </location>
</feature>
<dbReference type="EMBL" id="UFTJ01000001">
    <property type="protein sequence ID" value="SSZ46658.1"/>
    <property type="molecule type" value="Genomic_DNA"/>
</dbReference>
<protein>
    <submittedName>
        <fullName evidence="2">Uncharacterized protein</fullName>
    </submittedName>
</protein>
<evidence type="ECO:0000313" key="2">
    <source>
        <dbReference type="EMBL" id="SSZ46658.1"/>
    </source>
</evidence>
<accession>A0A376BYB9</accession>
<dbReference type="EMBL" id="UYIV01000001">
    <property type="protein sequence ID" value="VDH03168.1"/>
    <property type="molecule type" value="Genomic_DNA"/>
</dbReference>